<protein>
    <submittedName>
        <fullName evidence="4">Uncharacterized protein</fullName>
    </submittedName>
</protein>
<organism evidence="4 5">
    <name type="scientific">Citrus x changshan-huyou</name>
    <dbReference type="NCBI Taxonomy" id="2935761"/>
    <lineage>
        <taxon>Eukaryota</taxon>
        <taxon>Viridiplantae</taxon>
        <taxon>Streptophyta</taxon>
        <taxon>Embryophyta</taxon>
        <taxon>Tracheophyta</taxon>
        <taxon>Spermatophyta</taxon>
        <taxon>Magnoliopsida</taxon>
        <taxon>eudicotyledons</taxon>
        <taxon>Gunneridae</taxon>
        <taxon>Pentapetalae</taxon>
        <taxon>rosids</taxon>
        <taxon>malvids</taxon>
        <taxon>Sapindales</taxon>
        <taxon>Rutaceae</taxon>
        <taxon>Aurantioideae</taxon>
        <taxon>Citrus</taxon>
    </lineage>
</organism>
<dbReference type="PANTHER" id="PTHR31642:SF188">
    <property type="entry name" value="SHIKIMATE O-HYDROXYCINNAMOYLTRANSFERASE-LIKE"/>
    <property type="match status" value="1"/>
</dbReference>
<keyword evidence="3" id="KW-0012">Acyltransferase</keyword>
<dbReference type="Gene3D" id="3.30.559.10">
    <property type="entry name" value="Chloramphenicol acetyltransferase-like domain"/>
    <property type="match status" value="2"/>
</dbReference>
<evidence type="ECO:0000256" key="1">
    <source>
        <dbReference type="ARBA" id="ARBA00009861"/>
    </source>
</evidence>
<dbReference type="AlphaFoldDB" id="A0AAP0LLW0"/>
<name>A0AAP0LLW0_9ROSI</name>
<comment type="similarity">
    <text evidence="1">Belongs to the plant acyltransferase family.</text>
</comment>
<dbReference type="Pfam" id="PF02458">
    <property type="entry name" value="Transferase"/>
    <property type="match status" value="2"/>
</dbReference>
<dbReference type="SUPFAM" id="SSF52777">
    <property type="entry name" value="CoA-dependent acyltransferases"/>
    <property type="match status" value="1"/>
</dbReference>
<proteinExistence type="inferred from homology"/>
<evidence type="ECO:0000256" key="2">
    <source>
        <dbReference type="ARBA" id="ARBA00022679"/>
    </source>
</evidence>
<gene>
    <name evidence="4" type="ORF">WN944_028444</name>
</gene>
<keyword evidence="2" id="KW-0808">Transferase</keyword>
<dbReference type="EMBL" id="JBCGBO010000025">
    <property type="protein sequence ID" value="KAK9176427.1"/>
    <property type="molecule type" value="Genomic_DNA"/>
</dbReference>
<evidence type="ECO:0000313" key="5">
    <source>
        <dbReference type="Proteomes" id="UP001428341"/>
    </source>
</evidence>
<evidence type="ECO:0000313" key="4">
    <source>
        <dbReference type="EMBL" id="KAK9176427.1"/>
    </source>
</evidence>
<comment type="caution">
    <text evidence="4">The sequence shown here is derived from an EMBL/GenBank/DDBJ whole genome shotgun (WGS) entry which is preliminary data.</text>
</comment>
<dbReference type="PANTHER" id="PTHR31642">
    <property type="entry name" value="TRICHOTHECENE 3-O-ACETYLTRANSFERASE"/>
    <property type="match status" value="1"/>
</dbReference>
<dbReference type="InterPro" id="IPR023213">
    <property type="entry name" value="CAT-like_dom_sf"/>
</dbReference>
<dbReference type="Proteomes" id="UP001428341">
    <property type="component" value="Unassembled WGS sequence"/>
</dbReference>
<keyword evidence="5" id="KW-1185">Reference proteome</keyword>
<reference evidence="4 5" key="1">
    <citation type="submission" date="2024-05" db="EMBL/GenBank/DDBJ databases">
        <title>Haplotype-resolved chromosome-level genome assembly of Huyou (Citrus changshanensis).</title>
        <authorList>
            <person name="Miao C."/>
            <person name="Chen W."/>
            <person name="Wu Y."/>
            <person name="Wang L."/>
            <person name="Zhao S."/>
            <person name="Grierson D."/>
            <person name="Xu C."/>
            <person name="Chen K."/>
        </authorList>
    </citation>
    <scope>NUCLEOTIDE SEQUENCE [LARGE SCALE GENOMIC DNA]</scope>
    <source>
        <strain evidence="4">01-14</strain>
        <tissue evidence="4">Leaf</tissue>
    </source>
</reference>
<accession>A0AAP0LLW0</accession>
<evidence type="ECO:0000256" key="3">
    <source>
        <dbReference type="ARBA" id="ARBA00023315"/>
    </source>
</evidence>
<sequence length="395" mass="44053">MLVPTVHAPGVYFYRRPSDSSNFFEAGLLKEALSNVLVRFYPMAGRLGRDENGVIHIQCNGEGALFVVAETSCVIDDFGEFESGLKLLNFVPNVDYSNDISSYPLLLAQVTHFKCGGICLGILTHHTLTDATSTFYFIKAWAEMTREYDPPPSINASTQNTLFQSNLEPVSSVILNLSVDQTNTLKAKSKANHGSTINFTKFEVIVAHLWRCLCKVRGLPDDQASKLLIPINGRSRLTPPLPSGYIGNVLFTGTSIALSGDILSEPLNFTAERIHKALMRMDDEYLKSALAYLKQQPDLSVLKRGAHTFKCPNVNVSNLFHMPIYDANFGWGRPLFFRPIVLYDGLTHILPSPSNDGSLYLVTNLETRYIPLFKKCFMRSLLREIFMRGVGLGQE</sequence>
<dbReference type="FunFam" id="3.30.559.10:FF:000008">
    <property type="entry name" value="Tryptamine hydroxycinnamoyl transferase"/>
    <property type="match status" value="1"/>
</dbReference>
<dbReference type="InterPro" id="IPR050317">
    <property type="entry name" value="Plant_Fungal_Acyltransferase"/>
</dbReference>
<dbReference type="GO" id="GO:0016747">
    <property type="term" value="F:acyltransferase activity, transferring groups other than amino-acyl groups"/>
    <property type="evidence" value="ECO:0007669"/>
    <property type="project" value="TreeGrafter"/>
</dbReference>